<dbReference type="PANTHER" id="PTHR30427:SF1">
    <property type="entry name" value="TRANSCRIPTIONAL ACTIVATOR PROTEIN LYSR"/>
    <property type="match status" value="1"/>
</dbReference>
<proteinExistence type="inferred from homology"/>
<dbReference type="InterPro" id="IPR005119">
    <property type="entry name" value="LysR_subst-bd"/>
</dbReference>
<protein>
    <submittedName>
        <fullName evidence="6">LysR family transcriptional regulator</fullName>
    </submittedName>
</protein>
<comment type="caution">
    <text evidence="6">The sequence shown here is derived from an EMBL/GenBank/DDBJ whole genome shotgun (WGS) entry which is preliminary data.</text>
</comment>
<dbReference type="RefSeq" id="WP_188850533.1">
    <property type="nucleotide sequence ID" value="NZ_BMJJ01000004.1"/>
</dbReference>
<dbReference type="PROSITE" id="PS50931">
    <property type="entry name" value="HTH_LYSR"/>
    <property type="match status" value="1"/>
</dbReference>
<name>A0A917D9C9_9HYPH</name>
<dbReference type="GO" id="GO:0003700">
    <property type="term" value="F:DNA-binding transcription factor activity"/>
    <property type="evidence" value="ECO:0007669"/>
    <property type="project" value="InterPro"/>
</dbReference>
<reference evidence="6" key="2">
    <citation type="submission" date="2020-09" db="EMBL/GenBank/DDBJ databases">
        <authorList>
            <person name="Sun Q."/>
            <person name="Zhou Y."/>
        </authorList>
    </citation>
    <scope>NUCLEOTIDE SEQUENCE</scope>
    <source>
        <strain evidence="6">CGMCC 1.15493</strain>
    </source>
</reference>
<feature type="domain" description="HTH lysR-type" evidence="5">
    <location>
        <begin position="1"/>
        <end position="60"/>
    </location>
</feature>
<dbReference type="SUPFAM" id="SSF46785">
    <property type="entry name" value="Winged helix' DNA-binding domain"/>
    <property type="match status" value="1"/>
</dbReference>
<dbReference type="Proteomes" id="UP000613160">
    <property type="component" value="Unassembled WGS sequence"/>
</dbReference>
<dbReference type="InterPro" id="IPR036388">
    <property type="entry name" value="WH-like_DNA-bd_sf"/>
</dbReference>
<dbReference type="Pfam" id="PF00126">
    <property type="entry name" value="HTH_1"/>
    <property type="match status" value="1"/>
</dbReference>
<dbReference type="Pfam" id="PF03466">
    <property type="entry name" value="LysR_substrate"/>
    <property type="match status" value="1"/>
</dbReference>
<keyword evidence="4" id="KW-0804">Transcription</keyword>
<evidence type="ECO:0000256" key="2">
    <source>
        <dbReference type="ARBA" id="ARBA00023015"/>
    </source>
</evidence>
<evidence type="ECO:0000256" key="3">
    <source>
        <dbReference type="ARBA" id="ARBA00023125"/>
    </source>
</evidence>
<dbReference type="InterPro" id="IPR036390">
    <property type="entry name" value="WH_DNA-bd_sf"/>
</dbReference>
<evidence type="ECO:0000259" key="5">
    <source>
        <dbReference type="PROSITE" id="PS50931"/>
    </source>
</evidence>
<dbReference type="SUPFAM" id="SSF53850">
    <property type="entry name" value="Periplasmic binding protein-like II"/>
    <property type="match status" value="1"/>
</dbReference>
<dbReference type="InterPro" id="IPR000847">
    <property type="entry name" value="LysR_HTH_N"/>
</dbReference>
<evidence type="ECO:0000313" key="7">
    <source>
        <dbReference type="Proteomes" id="UP000613160"/>
    </source>
</evidence>
<comment type="similarity">
    <text evidence="1">Belongs to the LysR transcriptional regulatory family.</text>
</comment>
<organism evidence="6 7">
    <name type="scientific">Aureimonas glaciei</name>
    <dbReference type="NCBI Taxonomy" id="1776957"/>
    <lineage>
        <taxon>Bacteria</taxon>
        <taxon>Pseudomonadati</taxon>
        <taxon>Pseudomonadota</taxon>
        <taxon>Alphaproteobacteria</taxon>
        <taxon>Hyphomicrobiales</taxon>
        <taxon>Aurantimonadaceae</taxon>
        <taxon>Aureimonas</taxon>
    </lineage>
</organism>
<dbReference type="Gene3D" id="1.10.10.10">
    <property type="entry name" value="Winged helix-like DNA-binding domain superfamily/Winged helix DNA-binding domain"/>
    <property type="match status" value="1"/>
</dbReference>
<reference evidence="6" key="1">
    <citation type="journal article" date="2014" name="Int. J. Syst. Evol. Microbiol.">
        <title>Complete genome sequence of Corynebacterium casei LMG S-19264T (=DSM 44701T), isolated from a smear-ripened cheese.</title>
        <authorList>
            <consortium name="US DOE Joint Genome Institute (JGI-PGF)"/>
            <person name="Walter F."/>
            <person name="Albersmeier A."/>
            <person name="Kalinowski J."/>
            <person name="Ruckert C."/>
        </authorList>
    </citation>
    <scope>NUCLEOTIDE SEQUENCE</scope>
    <source>
        <strain evidence="6">CGMCC 1.15493</strain>
    </source>
</reference>
<evidence type="ECO:0000313" key="6">
    <source>
        <dbReference type="EMBL" id="GGD17855.1"/>
    </source>
</evidence>
<keyword evidence="7" id="KW-1185">Reference proteome</keyword>
<dbReference type="GO" id="GO:0043565">
    <property type="term" value="F:sequence-specific DNA binding"/>
    <property type="evidence" value="ECO:0007669"/>
    <property type="project" value="TreeGrafter"/>
</dbReference>
<dbReference type="GO" id="GO:0010628">
    <property type="term" value="P:positive regulation of gene expression"/>
    <property type="evidence" value="ECO:0007669"/>
    <property type="project" value="TreeGrafter"/>
</dbReference>
<keyword evidence="2" id="KW-0805">Transcription regulation</keyword>
<accession>A0A917D9C9</accession>
<gene>
    <name evidence="6" type="primary">lysR</name>
    <name evidence="6" type="ORF">GCM10011335_20810</name>
</gene>
<dbReference type="PANTHER" id="PTHR30427">
    <property type="entry name" value="TRANSCRIPTIONAL ACTIVATOR PROTEIN LYSR"/>
    <property type="match status" value="1"/>
</dbReference>
<dbReference type="Gene3D" id="3.40.190.290">
    <property type="match status" value="1"/>
</dbReference>
<evidence type="ECO:0000256" key="1">
    <source>
        <dbReference type="ARBA" id="ARBA00009437"/>
    </source>
</evidence>
<dbReference type="AlphaFoldDB" id="A0A917D9C9"/>
<dbReference type="PRINTS" id="PR00039">
    <property type="entry name" value="HTHLYSR"/>
</dbReference>
<dbReference type="EMBL" id="BMJJ01000004">
    <property type="protein sequence ID" value="GGD17855.1"/>
    <property type="molecule type" value="Genomic_DNA"/>
</dbReference>
<sequence length="302" mass="32909">MKLTHRQVEFFKAVMEQGTITGAAASLRISQPAVSKALSALEGEIGFPLFQRTQNGLVPTVEARAFYTEVERSFSGLRYLSSVAGDLMALKHGRLVVGVIPALSVRWLPSVVVRFIDRFPEANLTFEAFSSPHMAQLVGQGRIDIGLCQTSTNDPAVVRTPLFDIEVGAVLPVGNRLAAKTQIGLEDLASQTLISLSRADVISRQVDGLSADAGINLLRRIEVSLGSTLCNLVAEGAGIGLVDAETYHCCQGPAVVWRPFRPFVSMPISLLQSQRRPPSRMEREFIKHLCSIMPVMQIEQPD</sequence>
<evidence type="ECO:0000256" key="4">
    <source>
        <dbReference type="ARBA" id="ARBA00023163"/>
    </source>
</evidence>
<keyword evidence="3" id="KW-0238">DNA-binding</keyword>